<dbReference type="AlphaFoldDB" id="A0A2N3PX20"/>
<dbReference type="PANTHER" id="PTHR30614:SF47">
    <property type="entry name" value="ABC TRANSPORTER PERMEASE"/>
    <property type="match status" value="1"/>
</dbReference>
<comment type="subcellular location">
    <subcellularLocation>
        <location evidence="1">Cell inner membrane</location>
        <topology evidence="1">Multi-pass membrane protein</topology>
    </subcellularLocation>
    <subcellularLocation>
        <location evidence="8">Cell membrane</location>
        <topology evidence="8">Multi-pass membrane protein</topology>
    </subcellularLocation>
</comment>
<accession>A0A2N3PX20</accession>
<dbReference type="InterPro" id="IPR000515">
    <property type="entry name" value="MetI-like"/>
</dbReference>
<protein>
    <recommendedName>
        <fullName evidence="9">ABC transmembrane type-1 domain-containing protein</fullName>
    </recommendedName>
</protein>
<dbReference type="GO" id="GO:0043190">
    <property type="term" value="C:ATP-binding cassette (ABC) transporter complex"/>
    <property type="evidence" value="ECO:0007669"/>
    <property type="project" value="InterPro"/>
</dbReference>
<name>A0A2N3PX20_9PROT</name>
<reference evidence="11" key="1">
    <citation type="submission" date="2017-12" db="EMBL/GenBank/DDBJ databases">
        <title>Draft genome sequence of Telmatospirillum siberiense 26-4b1T, an acidotolerant peatland alphaproteobacterium potentially involved in sulfur cycling.</title>
        <authorList>
            <person name="Hausmann B."/>
            <person name="Pjevac P."/>
            <person name="Schreck K."/>
            <person name="Herbold C.W."/>
            <person name="Daims H."/>
            <person name="Wagner M."/>
            <person name="Pester M."/>
            <person name="Loy A."/>
        </authorList>
    </citation>
    <scope>NUCLEOTIDE SEQUENCE [LARGE SCALE GENOMIC DNA]</scope>
    <source>
        <strain evidence="11">26-4b1</strain>
    </source>
</reference>
<keyword evidence="6 8" id="KW-1133">Transmembrane helix</keyword>
<evidence type="ECO:0000256" key="3">
    <source>
        <dbReference type="ARBA" id="ARBA00022448"/>
    </source>
</evidence>
<keyword evidence="3 8" id="KW-0813">Transport</keyword>
<dbReference type="RefSeq" id="WP_101250205.1">
    <property type="nucleotide sequence ID" value="NZ_PIUM01000007.1"/>
</dbReference>
<feature type="transmembrane region" description="Helical" evidence="8">
    <location>
        <begin position="28"/>
        <end position="48"/>
    </location>
</feature>
<evidence type="ECO:0000313" key="10">
    <source>
        <dbReference type="EMBL" id="PKU24946.1"/>
    </source>
</evidence>
<feature type="domain" description="ABC transmembrane type-1" evidence="9">
    <location>
        <begin position="24"/>
        <end position="234"/>
    </location>
</feature>
<evidence type="ECO:0000256" key="7">
    <source>
        <dbReference type="ARBA" id="ARBA00023136"/>
    </source>
</evidence>
<dbReference type="GO" id="GO:0006865">
    <property type="term" value="P:amino acid transport"/>
    <property type="evidence" value="ECO:0007669"/>
    <property type="project" value="TreeGrafter"/>
</dbReference>
<gene>
    <name evidence="10" type="ORF">CWS72_08710</name>
</gene>
<dbReference type="OrthoDB" id="7341446at2"/>
<dbReference type="Gene3D" id="1.10.3720.10">
    <property type="entry name" value="MetI-like"/>
    <property type="match status" value="1"/>
</dbReference>
<dbReference type="InterPro" id="IPR010065">
    <property type="entry name" value="AA_ABC_transptr_permease_3TM"/>
</dbReference>
<keyword evidence="7 8" id="KW-0472">Membrane</keyword>
<dbReference type="EMBL" id="PIUM01000007">
    <property type="protein sequence ID" value="PKU24946.1"/>
    <property type="molecule type" value="Genomic_DNA"/>
</dbReference>
<dbReference type="Pfam" id="PF00528">
    <property type="entry name" value="BPD_transp_1"/>
    <property type="match status" value="1"/>
</dbReference>
<dbReference type="CDD" id="cd06261">
    <property type="entry name" value="TM_PBP2"/>
    <property type="match status" value="1"/>
</dbReference>
<sequence>MGGLTFDWIGVLGGAPLEWLELGVLTTLYVTFAGFLVATLIAIVLLGLRISEKQIIQWPAITVVAVFRNTPLLVQILFWYFAGFGLLPADWRAWINDDHSWAMLPGGVGLLTPEFLAATWGLGVFSGVFIAEEIRAGLMAVAPGQREAALAQGFGHWRCLGYILLPQALANAWQPVVGQYLNLMKLSSLAAAIGLAEITYQVRQIESYNSHALEAFAVGTLLYLAIGMVMGQILLRCGPRSGTMIRGGIRRGP</sequence>
<evidence type="ECO:0000256" key="4">
    <source>
        <dbReference type="ARBA" id="ARBA00022475"/>
    </source>
</evidence>
<evidence type="ECO:0000313" key="11">
    <source>
        <dbReference type="Proteomes" id="UP000233293"/>
    </source>
</evidence>
<dbReference type="PANTHER" id="PTHR30614">
    <property type="entry name" value="MEMBRANE COMPONENT OF AMINO ACID ABC TRANSPORTER"/>
    <property type="match status" value="1"/>
</dbReference>
<keyword evidence="11" id="KW-1185">Reference proteome</keyword>
<evidence type="ECO:0000256" key="2">
    <source>
        <dbReference type="ARBA" id="ARBA00010072"/>
    </source>
</evidence>
<evidence type="ECO:0000256" key="1">
    <source>
        <dbReference type="ARBA" id="ARBA00004429"/>
    </source>
</evidence>
<dbReference type="InterPro" id="IPR035906">
    <property type="entry name" value="MetI-like_sf"/>
</dbReference>
<evidence type="ECO:0000256" key="8">
    <source>
        <dbReference type="RuleBase" id="RU363032"/>
    </source>
</evidence>
<keyword evidence="5 8" id="KW-0812">Transmembrane</keyword>
<dbReference type="Proteomes" id="UP000233293">
    <property type="component" value="Unassembled WGS sequence"/>
</dbReference>
<dbReference type="SUPFAM" id="SSF161098">
    <property type="entry name" value="MetI-like"/>
    <property type="match status" value="1"/>
</dbReference>
<dbReference type="NCBIfam" id="TIGR01726">
    <property type="entry name" value="HEQRo_perm_3TM"/>
    <property type="match status" value="1"/>
</dbReference>
<dbReference type="InterPro" id="IPR043429">
    <property type="entry name" value="ArtM/GltK/GlnP/TcyL/YhdX-like"/>
</dbReference>
<comment type="similarity">
    <text evidence="2">Belongs to the binding-protein-dependent transport system permease family. HisMQ subfamily.</text>
</comment>
<proteinExistence type="inferred from homology"/>
<feature type="transmembrane region" description="Helical" evidence="8">
    <location>
        <begin position="102"/>
        <end position="130"/>
    </location>
</feature>
<evidence type="ECO:0000259" key="9">
    <source>
        <dbReference type="PROSITE" id="PS50928"/>
    </source>
</evidence>
<feature type="transmembrane region" description="Helical" evidence="8">
    <location>
        <begin position="215"/>
        <end position="235"/>
    </location>
</feature>
<evidence type="ECO:0000256" key="6">
    <source>
        <dbReference type="ARBA" id="ARBA00022989"/>
    </source>
</evidence>
<dbReference type="PROSITE" id="PS50928">
    <property type="entry name" value="ABC_TM1"/>
    <property type="match status" value="1"/>
</dbReference>
<organism evidence="10 11">
    <name type="scientific">Telmatospirillum siberiense</name>
    <dbReference type="NCBI Taxonomy" id="382514"/>
    <lineage>
        <taxon>Bacteria</taxon>
        <taxon>Pseudomonadati</taxon>
        <taxon>Pseudomonadota</taxon>
        <taxon>Alphaproteobacteria</taxon>
        <taxon>Rhodospirillales</taxon>
        <taxon>Rhodospirillaceae</taxon>
        <taxon>Telmatospirillum</taxon>
    </lineage>
</organism>
<comment type="caution">
    <text evidence="10">The sequence shown here is derived from an EMBL/GenBank/DDBJ whole genome shotgun (WGS) entry which is preliminary data.</text>
</comment>
<dbReference type="GO" id="GO:0022857">
    <property type="term" value="F:transmembrane transporter activity"/>
    <property type="evidence" value="ECO:0007669"/>
    <property type="project" value="InterPro"/>
</dbReference>
<keyword evidence="4" id="KW-1003">Cell membrane</keyword>
<evidence type="ECO:0000256" key="5">
    <source>
        <dbReference type="ARBA" id="ARBA00022692"/>
    </source>
</evidence>